<organism evidence="1 2">
    <name type="scientific">Holtiella tumoricola</name>
    <dbReference type="NCBI Taxonomy" id="3018743"/>
    <lineage>
        <taxon>Bacteria</taxon>
        <taxon>Bacillati</taxon>
        <taxon>Bacillota</taxon>
        <taxon>Clostridia</taxon>
        <taxon>Lachnospirales</taxon>
        <taxon>Cellulosilyticaceae</taxon>
        <taxon>Holtiella</taxon>
    </lineage>
</organism>
<sequence length="108" mass="12513">MTTHMDAYTILYQAKEQLTDNDHVRQMVEEKIGGNAESFLAQMDENSMRDLAVAGLEAGIKQIRYEYPPSVSKRMQKYYYQNKETLLEAFSHNVKACVTKWDEEAVEV</sequence>
<dbReference type="EMBL" id="JAQIFT010000016">
    <property type="protein sequence ID" value="MDA3730684.1"/>
    <property type="molecule type" value="Genomic_DNA"/>
</dbReference>
<protein>
    <submittedName>
        <fullName evidence="1">Uncharacterized protein</fullName>
    </submittedName>
</protein>
<proteinExistence type="predicted"/>
<accession>A0AA42IZV1</accession>
<dbReference type="Proteomes" id="UP001169242">
    <property type="component" value="Unassembled WGS sequence"/>
</dbReference>
<dbReference type="RefSeq" id="WP_053984240.1">
    <property type="nucleotide sequence ID" value="NZ_JAQIFT010000016.1"/>
</dbReference>
<keyword evidence="2" id="KW-1185">Reference proteome</keyword>
<name>A0AA42IZV1_9FIRM</name>
<comment type="caution">
    <text evidence="1">The sequence shown here is derived from an EMBL/GenBank/DDBJ whole genome shotgun (WGS) entry which is preliminary data.</text>
</comment>
<reference evidence="1" key="1">
    <citation type="journal article" date="2023" name="Int. J. Syst. Evol. Microbiol.">
        <title>&lt;i&gt;Holtiella tumoricola&lt;/i&gt; gen. nov. sp. nov., isolated from a human clinical sample.</title>
        <authorList>
            <person name="Allen-Vercoe E."/>
            <person name="Daigneault M.C."/>
            <person name="Vancuren S.J."/>
            <person name="Cochrane K."/>
            <person name="O'Neal L.L."/>
            <person name="Sankaranarayanan K."/>
            <person name="Lawson P.A."/>
        </authorList>
    </citation>
    <scope>NUCLEOTIDE SEQUENCE</scope>
    <source>
        <strain evidence="1">CC70A</strain>
    </source>
</reference>
<dbReference type="AlphaFoldDB" id="A0AA42IZV1"/>
<evidence type="ECO:0000313" key="1">
    <source>
        <dbReference type="EMBL" id="MDA3730684.1"/>
    </source>
</evidence>
<evidence type="ECO:0000313" key="2">
    <source>
        <dbReference type="Proteomes" id="UP001169242"/>
    </source>
</evidence>
<gene>
    <name evidence="1" type="ORF">PBV87_04115</name>
</gene>